<organism evidence="1 2">
    <name type="scientific">Pararge aegeria aegeria</name>
    <dbReference type="NCBI Taxonomy" id="348720"/>
    <lineage>
        <taxon>Eukaryota</taxon>
        <taxon>Metazoa</taxon>
        <taxon>Ecdysozoa</taxon>
        <taxon>Arthropoda</taxon>
        <taxon>Hexapoda</taxon>
        <taxon>Insecta</taxon>
        <taxon>Pterygota</taxon>
        <taxon>Neoptera</taxon>
        <taxon>Endopterygota</taxon>
        <taxon>Lepidoptera</taxon>
        <taxon>Glossata</taxon>
        <taxon>Ditrysia</taxon>
        <taxon>Papilionoidea</taxon>
        <taxon>Nymphalidae</taxon>
        <taxon>Satyrinae</taxon>
        <taxon>Satyrini</taxon>
        <taxon>Parargina</taxon>
        <taxon>Pararge</taxon>
    </lineage>
</organism>
<evidence type="ECO:0000313" key="2">
    <source>
        <dbReference type="Proteomes" id="UP000838756"/>
    </source>
</evidence>
<keyword evidence="2" id="KW-1185">Reference proteome</keyword>
<feature type="non-terminal residue" evidence="1">
    <location>
        <position position="30"/>
    </location>
</feature>
<proteinExistence type="predicted"/>
<accession>A0A8S4QEX1</accession>
<comment type="caution">
    <text evidence="1">The sequence shown here is derived from an EMBL/GenBank/DDBJ whole genome shotgun (WGS) entry which is preliminary data.</text>
</comment>
<protein>
    <submittedName>
        <fullName evidence="1">Jg287 protein</fullName>
    </submittedName>
</protein>
<dbReference type="AlphaFoldDB" id="A0A8S4QEX1"/>
<reference evidence="1" key="1">
    <citation type="submission" date="2022-03" db="EMBL/GenBank/DDBJ databases">
        <authorList>
            <person name="Lindestad O."/>
        </authorList>
    </citation>
    <scope>NUCLEOTIDE SEQUENCE</scope>
</reference>
<dbReference type="EMBL" id="CAKXAJ010000989">
    <property type="protein sequence ID" value="CAH2207685.1"/>
    <property type="molecule type" value="Genomic_DNA"/>
</dbReference>
<gene>
    <name evidence="1" type="primary">jg287</name>
    <name evidence="1" type="ORF">PAEG_LOCUS305</name>
</gene>
<name>A0A8S4QEX1_9NEOP</name>
<evidence type="ECO:0000313" key="1">
    <source>
        <dbReference type="EMBL" id="CAH2207685.1"/>
    </source>
</evidence>
<dbReference type="Proteomes" id="UP000838756">
    <property type="component" value="Unassembled WGS sequence"/>
</dbReference>
<sequence>MLQLTPVEQYAMRLVESSEAAGEAERAALA</sequence>